<evidence type="ECO:0000256" key="1">
    <source>
        <dbReference type="SAM" id="MobiDB-lite"/>
    </source>
</evidence>
<protein>
    <submittedName>
        <fullName evidence="2">Uncharacterized protein</fullName>
    </submittedName>
</protein>
<dbReference type="Proteomes" id="UP000515591">
    <property type="component" value="Chromosome"/>
</dbReference>
<reference evidence="2 3" key="1">
    <citation type="submission" date="2019-12" db="EMBL/GenBank/DDBJ databases">
        <title>complete genome sequences of Pseudomonas otitidis str. WP8-S17-CRE-03 isolated from wastewater treatment plant effluent.</title>
        <authorList>
            <person name="Sekizuka T."/>
            <person name="Itokawa K."/>
            <person name="Yatsu K."/>
            <person name="Inamine Y."/>
            <person name="Kuroda M."/>
        </authorList>
    </citation>
    <scope>NUCLEOTIDE SEQUENCE [LARGE SCALE GENOMIC DNA]</scope>
    <source>
        <strain evidence="2 3">WP8-S17-CRE-03</strain>
    </source>
</reference>
<sequence>MNDTDLMRTLRALAGPTARPGLTPLEPRGALKGQRVSVPYTPRTRTGGGIASPLTEPAFAAREWWDDGWKTSDGLFTIPMPKKLVMKDANGEEVILEFANPKPVPAP</sequence>
<dbReference type="EMBL" id="AP022213">
    <property type="protein sequence ID" value="BBT17011.1"/>
    <property type="molecule type" value="Genomic_DNA"/>
</dbReference>
<evidence type="ECO:0000313" key="2">
    <source>
        <dbReference type="EMBL" id="BBT17011.1"/>
    </source>
</evidence>
<feature type="region of interest" description="Disordered" evidence="1">
    <location>
        <begin position="16"/>
        <end position="53"/>
    </location>
</feature>
<organism evidence="2 3">
    <name type="scientific">Metapseudomonas otitidis</name>
    <dbReference type="NCBI Taxonomy" id="319939"/>
    <lineage>
        <taxon>Bacteria</taxon>
        <taxon>Pseudomonadati</taxon>
        <taxon>Pseudomonadota</taxon>
        <taxon>Gammaproteobacteria</taxon>
        <taxon>Pseudomonadales</taxon>
        <taxon>Pseudomonadaceae</taxon>
        <taxon>Metapseudomonas</taxon>
    </lineage>
</organism>
<name>A0A6S5RLN4_9GAMM</name>
<proteinExistence type="predicted"/>
<evidence type="ECO:0000313" key="3">
    <source>
        <dbReference type="Proteomes" id="UP000515591"/>
    </source>
</evidence>
<accession>A0A6S5RLN4</accession>
<dbReference type="AlphaFoldDB" id="A0A6S5RLN4"/>
<gene>
    <name evidence="2" type="ORF">WP8S17C03_30600</name>
</gene>
<dbReference type="RefSeq" id="WP_182850163.1">
    <property type="nucleotide sequence ID" value="NZ_AP022213.1"/>
</dbReference>